<protein>
    <submittedName>
        <fullName evidence="2">Membrane protein</fullName>
    </submittedName>
</protein>
<accession>A0A0A0JYS9</accession>
<dbReference type="InterPro" id="IPR018649">
    <property type="entry name" value="SHOCT"/>
</dbReference>
<dbReference type="Proteomes" id="UP000030013">
    <property type="component" value="Unassembled WGS sequence"/>
</dbReference>
<evidence type="ECO:0000313" key="2">
    <source>
        <dbReference type="EMBL" id="KGN40701.1"/>
    </source>
</evidence>
<organism evidence="2 3">
    <name type="scientific">Knoellia aerolata DSM 18566</name>
    <dbReference type="NCBI Taxonomy" id="1385519"/>
    <lineage>
        <taxon>Bacteria</taxon>
        <taxon>Bacillati</taxon>
        <taxon>Actinomycetota</taxon>
        <taxon>Actinomycetes</taxon>
        <taxon>Micrococcales</taxon>
        <taxon>Intrasporangiaceae</taxon>
        <taxon>Knoellia</taxon>
    </lineage>
</organism>
<dbReference type="EMBL" id="AVPL01000034">
    <property type="protein sequence ID" value="KGN40701.1"/>
    <property type="molecule type" value="Genomic_DNA"/>
</dbReference>
<name>A0A0A0JYS9_9MICO</name>
<dbReference type="AlphaFoldDB" id="A0A0A0JYS9"/>
<evidence type="ECO:0000259" key="1">
    <source>
        <dbReference type="Pfam" id="PF09851"/>
    </source>
</evidence>
<dbReference type="Pfam" id="PF09851">
    <property type="entry name" value="SHOCT"/>
    <property type="match status" value="1"/>
</dbReference>
<comment type="caution">
    <text evidence="2">The sequence shown here is derived from an EMBL/GenBank/DDBJ whole genome shotgun (WGS) entry which is preliminary data.</text>
</comment>
<reference evidence="2 3" key="1">
    <citation type="submission" date="2013-08" db="EMBL/GenBank/DDBJ databases">
        <title>The genome sequence of Knoellia aerolata.</title>
        <authorList>
            <person name="Zhu W."/>
            <person name="Wang G."/>
        </authorList>
    </citation>
    <scope>NUCLEOTIDE SEQUENCE [LARGE SCALE GENOMIC DNA]</scope>
    <source>
        <strain evidence="2 3">DSM 18566</strain>
    </source>
</reference>
<feature type="domain" description="SHOCT" evidence="1">
    <location>
        <begin position="25"/>
        <end position="47"/>
    </location>
</feature>
<proteinExistence type="predicted"/>
<keyword evidence="3" id="KW-1185">Reference proteome</keyword>
<sequence length="55" mass="6319">MVVALVALFRGVRGDSNQVRRDDDDAHRILDQRFARGEIDTDEYHARQVALRSAH</sequence>
<evidence type="ECO:0000313" key="3">
    <source>
        <dbReference type="Proteomes" id="UP000030013"/>
    </source>
</evidence>
<gene>
    <name evidence="2" type="ORF">N801_12835</name>
</gene>